<dbReference type="PANTHER" id="PTHR30472">
    <property type="entry name" value="FERRIC ENTEROBACTIN TRANSPORT SYSTEM PERMEASE PROTEIN"/>
    <property type="match status" value="1"/>
</dbReference>
<reference evidence="9 10" key="1">
    <citation type="submission" date="2019-02" db="EMBL/GenBank/DDBJ databases">
        <title>Genomic Encyclopedia of Type Strains, Phase IV (KMG-IV): sequencing the most valuable type-strain genomes for metagenomic binning, comparative biology and taxonomic classification.</title>
        <authorList>
            <person name="Goeker M."/>
        </authorList>
    </citation>
    <scope>NUCLEOTIDE SEQUENCE [LARGE SCALE GENOMIC DNA]</scope>
    <source>
        <strain evidence="9 10">DSM 29486</strain>
    </source>
</reference>
<keyword evidence="6 8" id="KW-1133">Transmembrane helix</keyword>
<keyword evidence="4" id="KW-1003">Cell membrane</keyword>
<evidence type="ECO:0000256" key="3">
    <source>
        <dbReference type="ARBA" id="ARBA00022448"/>
    </source>
</evidence>
<dbReference type="PANTHER" id="PTHR30472:SF70">
    <property type="entry name" value="MOLYBDATE IMPORT SYSTEM PERMEASE PROTEIN MOLB"/>
    <property type="match status" value="1"/>
</dbReference>
<evidence type="ECO:0000256" key="4">
    <source>
        <dbReference type="ARBA" id="ARBA00022475"/>
    </source>
</evidence>
<evidence type="ECO:0000256" key="5">
    <source>
        <dbReference type="ARBA" id="ARBA00022692"/>
    </source>
</evidence>
<gene>
    <name evidence="9" type="ORF">EV209_1561</name>
</gene>
<dbReference type="RefSeq" id="WP_130434723.1">
    <property type="nucleotide sequence ID" value="NZ_SGXF01000002.1"/>
</dbReference>
<keyword evidence="10" id="KW-1185">Reference proteome</keyword>
<comment type="subcellular location">
    <subcellularLocation>
        <location evidence="1">Cell membrane</location>
        <topology evidence="1">Multi-pass membrane protein</topology>
    </subcellularLocation>
</comment>
<dbReference type="OrthoDB" id="9792889at2"/>
<feature type="transmembrane region" description="Helical" evidence="8">
    <location>
        <begin position="300"/>
        <end position="319"/>
    </location>
</feature>
<dbReference type="InterPro" id="IPR000522">
    <property type="entry name" value="ABC_transptr_permease_BtuC"/>
</dbReference>
<feature type="transmembrane region" description="Helical" evidence="8">
    <location>
        <begin position="87"/>
        <end position="106"/>
    </location>
</feature>
<evidence type="ECO:0000313" key="10">
    <source>
        <dbReference type="Proteomes" id="UP000292927"/>
    </source>
</evidence>
<evidence type="ECO:0000256" key="2">
    <source>
        <dbReference type="ARBA" id="ARBA00007935"/>
    </source>
</evidence>
<feature type="transmembrane region" description="Helical" evidence="8">
    <location>
        <begin position="184"/>
        <end position="205"/>
    </location>
</feature>
<accession>A0A4Q7PMJ6</accession>
<dbReference type="Pfam" id="PF01032">
    <property type="entry name" value="FecCD"/>
    <property type="match status" value="1"/>
</dbReference>
<dbReference type="GO" id="GO:0005886">
    <property type="term" value="C:plasma membrane"/>
    <property type="evidence" value="ECO:0007669"/>
    <property type="project" value="UniProtKB-SubCell"/>
</dbReference>
<evidence type="ECO:0000256" key="7">
    <source>
        <dbReference type="ARBA" id="ARBA00023136"/>
    </source>
</evidence>
<dbReference type="Gene3D" id="1.10.3470.10">
    <property type="entry name" value="ABC transporter involved in vitamin B12 uptake, BtuC"/>
    <property type="match status" value="1"/>
</dbReference>
<proteinExistence type="inferred from homology"/>
<comment type="caution">
    <text evidence="9">The sequence shown here is derived from an EMBL/GenBank/DDBJ whole genome shotgun (WGS) entry which is preliminary data.</text>
</comment>
<feature type="transmembrane region" description="Helical" evidence="8">
    <location>
        <begin position="113"/>
        <end position="133"/>
    </location>
</feature>
<feature type="transmembrane region" description="Helical" evidence="8">
    <location>
        <begin position="57"/>
        <end position="75"/>
    </location>
</feature>
<sequence length="328" mass="33803">MNHKRFWVMAGIMLGAVLLSLCVGRYPLTLSDLWGILTGSDGGMGSRVFLQIRLPRTFLVLACGAALSISGLVYQNIFRNPLVSPDVLGVTGGASVGAAAAILAGASAAATAASAFGAGIFTVLVTVALAKAAGGQQKVTLLISGIVTGALAGALLMMLKYLADPSQQLPSIEYWLMGSFHTSDWKDVGAAAPVIAASLFCLWLMRWKLQLLVLGEEEAGSLGLPVGKVRLAGALLATLLAASVVSAAGAVSWIGLIVPHMIRRLFGDDLKRNFSLCAMGGGTFLLLADTLARSLTAAEIPVSILTSFAGALLLALALAGRSRKGELL</sequence>
<dbReference type="SUPFAM" id="SSF81345">
    <property type="entry name" value="ABC transporter involved in vitamin B12 uptake, BtuC"/>
    <property type="match status" value="1"/>
</dbReference>
<keyword evidence="5 8" id="KW-0812">Transmembrane</keyword>
<dbReference type="Proteomes" id="UP000292927">
    <property type="component" value="Unassembled WGS sequence"/>
</dbReference>
<dbReference type="InterPro" id="IPR037294">
    <property type="entry name" value="ABC_BtuC-like"/>
</dbReference>
<dbReference type="AlphaFoldDB" id="A0A4Q7PMJ6"/>
<evidence type="ECO:0000256" key="8">
    <source>
        <dbReference type="SAM" id="Phobius"/>
    </source>
</evidence>
<dbReference type="GO" id="GO:0033214">
    <property type="term" value="P:siderophore-iron import into cell"/>
    <property type="evidence" value="ECO:0007669"/>
    <property type="project" value="TreeGrafter"/>
</dbReference>
<evidence type="ECO:0000256" key="1">
    <source>
        <dbReference type="ARBA" id="ARBA00004651"/>
    </source>
</evidence>
<protein>
    <submittedName>
        <fullName evidence="9">Iron complex transport system permease protein</fullName>
    </submittedName>
</protein>
<evidence type="ECO:0000313" key="9">
    <source>
        <dbReference type="EMBL" id="RZT01120.1"/>
    </source>
</evidence>
<dbReference type="GO" id="GO:0022857">
    <property type="term" value="F:transmembrane transporter activity"/>
    <property type="evidence" value="ECO:0007669"/>
    <property type="project" value="InterPro"/>
</dbReference>
<dbReference type="EMBL" id="SGXF01000002">
    <property type="protein sequence ID" value="RZT01120.1"/>
    <property type="molecule type" value="Genomic_DNA"/>
</dbReference>
<feature type="transmembrane region" description="Helical" evidence="8">
    <location>
        <begin position="7"/>
        <end position="27"/>
    </location>
</feature>
<evidence type="ECO:0000256" key="6">
    <source>
        <dbReference type="ARBA" id="ARBA00022989"/>
    </source>
</evidence>
<name>A0A4Q7PMJ6_9FIRM</name>
<comment type="similarity">
    <text evidence="2">Belongs to the binding-protein-dependent transport system permease family. FecCD subfamily.</text>
</comment>
<organism evidence="9 10">
    <name type="scientific">Cuneatibacter caecimuris</name>
    <dbReference type="NCBI Taxonomy" id="1796618"/>
    <lineage>
        <taxon>Bacteria</taxon>
        <taxon>Bacillati</taxon>
        <taxon>Bacillota</taxon>
        <taxon>Clostridia</taxon>
        <taxon>Lachnospirales</taxon>
        <taxon>Lachnospiraceae</taxon>
        <taxon>Cuneatibacter</taxon>
    </lineage>
</organism>
<keyword evidence="7 8" id="KW-0472">Membrane</keyword>
<dbReference type="CDD" id="cd06550">
    <property type="entry name" value="TM_ABC_iron-siderophores_like"/>
    <property type="match status" value="1"/>
</dbReference>
<feature type="transmembrane region" description="Helical" evidence="8">
    <location>
        <begin position="139"/>
        <end position="163"/>
    </location>
</feature>
<feature type="transmembrane region" description="Helical" evidence="8">
    <location>
        <begin position="231"/>
        <end position="258"/>
    </location>
</feature>
<keyword evidence="3" id="KW-0813">Transport</keyword>